<dbReference type="GO" id="GO:0016757">
    <property type="term" value="F:glycosyltransferase activity"/>
    <property type="evidence" value="ECO:0007669"/>
    <property type="project" value="UniProtKB-KW"/>
</dbReference>
<comment type="subunit">
    <text evidence="4 10">Heteromultimer composed of HisG and HisZ subunits.</text>
</comment>
<dbReference type="Gene3D" id="3.30.930.10">
    <property type="entry name" value="Bira Bifunctional Protein, Domain 2"/>
    <property type="match status" value="1"/>
</dbReference>
<dbReference type="PANTHER" id="PTHR43707:SF1">
    <property type="entry name" value="HISTIDINE--TRNA LIGASE, MITOCHONDRIAL-RELATED"/>
    <property type="match status" value="1"/>
</dbReference>
<dbReference type="GO" id="GO:0006427">
    <property type="term" value="P:histidyl-tRNA aminoacylation"/>
    <property type="evidence" value="ECO:0007669"/>
    <property type="project" value="TreeGrafter"/>
</dbReference>
<feature type="binding site" evidence="11">
    <location>
        <position position="122"/>
    </location>
    <ligand>
        <name>L-histidine</name>
        <dbReference type="ChEBI" id="CHEBI:57595"/>
    </ligand>
</feature>
<reference evidence="13" key="1">
    <citation type="submission" date="2021-03" db="EMBL/GenBank/DDBJ databases">
        <title>Genome sequencing and assembly of Tianweitania sediminis.</title>
        <authorList>
            <person name="Chhetri G."/>
        </authorList>
    </citation>
    <scope>NUCLEOTIDE SEQUENCE</scope>
    <source>
        <strain evidence="13">Z8</strain>
    </source>
</reference>
<comment type="caution">
    <text evidence="13">The sequence shown here is derived from an EMBL/GenBank/DDBJ whole genome shotgun (WGS) entry which is preliminary data.</text>
</comment>
<evidence type="ECO:0000256" key="8">
    <source>
        <dbReference type="ARBA" id="ARBA00023102"/>
    </source>
</evidence>
<dbReference type="GO" id="GO:0005737">
    <property type="term" value="C:cytoplasm"/>
    <property type="evidence" value="ECO:0007669"/>
    <property type="project" value="UniProtKB-SubCell"/>
</dbReference>
<dbReference type="InterPro" id="IPR006195">
    <property type="entry name" value="aa-tRNA-synth_II"/>
</dbReference>
<keyword evidence="13" id="KW-0328">Glycosyltransferase</keyword>
<comment type="function">
    <text evidence="9 10">Required for the first step of histidine biosynthesis. May allow the feedback regulation of ATP phosphoribosyltransferase activity by histidine.</text>
</comment>
<protein>
    <recommendedName>
        <fullName evidence="6 10">ATP phosphoribosyltransferase regulatory subunit</fullName>
    </recommendedName>
</protein>
<keyword evidence="10" id="KW-0028">Amino-acid biosynthesis</keyword>
<evidence type="ECO:0000256" key="11">
    <source>
        <dbReference type="PIRSR" id="PIRSR001549-1"/>
    </source>
</evidence>
<keyword evidence="7 10" id="KW-0963">Cytoplasm</keyword>
<dbReference type="AlphaFoldDB" id="A0A8J7UJF1"/>
<gene>
    <name evidence="10" type="primary">hisZ</name>
    <name evidence="13" type="ORF">J5Y06_08140</name>
</gene>
<feature type="binding site" evidence="11">
    <location>
        <position position="133"/>
    </location>
    <ligand>
        <name>L-histidine</name>
        <dbReference type="ChEBI" id="CHEBI:57595"/>
    </ligand>
</feature>
<evidence type="ECO:0000256" key="7">
    <source>
        <dbReference type="ARBA" id="ARBA00022490"/>
    </source>
</evidence>
<dbReference type="GO" id="GO:0000105">
    <property type="term" value="P:L-histidine biosynthetic process"/>
    <property type="evidence" value="ECO:0007669"/>
    <property type="project" value="UniProtKB-UniRule"/>
</dbReference>
<dbReference type="HAMAP" id="MF_00125">
    <property type="entry name" value="HisZ"/>
    <property type="match status" value="1"/>
</dbReference>
<comment type="subcellular location">
    <subcellularLocation>
        <location evidence="1 10">Cytoplasm</location>
    </subcellularLocation>
</comment>
<dbReference type="InterPro" id="IPR004516">
    <property type="entry name" value="HisRS/HisZ"/>
</dbReference>
<dbReference type="PROSITE" id="PS50862">
    <property type="entry name" value="AA_TRNA_LIGASE_II"/>
    <property type="match status" value="1"/>
</dbReference>
<name>A0A8J7UJF1_9HYPH</name>
<feature type="binding site" evidence="11">
    <location>
        <begin position="348"/>
        <end position="349"/>
    </location>
    <ligand>
        <name>L-histidine</name>
        <dbReference type="ChEBI" id="CHEBI:57595"/>
    </ligand>
</feature>
<feature type="domain" description="Aminoacyl-transfer RNA synthetases class-II family profile" evidence="12">
    <location>
        <begin position="39"/>
        <end position="404"/>
    </location>
</feature>
<dbReference type="Proteomes" id="UP000666240">
    <property type="component" value="Unassembled WGS sequence"/>
</dbReference>
<evidence type="ECO:0000256" key="1">
    <source>
        <dbReference type="ARBA" id="ARBA00004496"/>
    </source>
</evidence>
<dbReference type="InterPro" id="IPR041715">
    <property type="entry name" value="HisRS-like_core"/>
</dbReference>
<evidence type="ECO:0000256" key="5">
    <source>
        <dbReference type="ARBA" id="ARBA00011738"/>
    </source>
</evidence>
<dbReference type="PANTHER" id="PTHR43707">
    <property type="entry name" value="HISTIDYL-TRNA SYNTHETASE"/>
    <property type="match status" value="1"/>
</dbReference>
<organism evidence="13 14">
    <name type="scientific">Tianweitania sediminis</name>
    <dbReference type="NCBI Taxonomy" id="1502156"/>
    <lineage>
        <taxon>Bacteria</taxon>
        <taxon>Pseudomonadati</taxon>
        <taxon>Pseudomonadota</taxon>
        <taxon>Alphaproteobacteria</taxon>
        <taxon>Hyphomicrobiales</taxon>
        <taxon>Phyllobacteriaceae</taxon>
        <taxon>Tianweitania</taxon>
    </lineage>
</organism>
<dbReference type="Pfam" id="PF13393">
    <property type="entry name" value="tRNA-synt_His"/>
    <property type="match status" value="2"/>
</dbReference>
<dbReference type="GO" id="GO:0004821">
    <property type="term" value="F:histidine-tRNA ligase activity"/>
    <property type="evidence" value="ECO:0007669"/>
    <property type="project" value="TreeGrafter"/>
</dbReference>
<evidence type="ECO:0000256" key="6">
    <source>
        <dbReference type="ARBA" id="ARBA00020397"/>
    </source>
</evidence>
<dbReference type="SUPFAM" id="SSF55681">
    <property type="entry name" value="Class II aaRS and biotin synthetases"/>
    <property type="match status" value="1"/>
</dbReference>
<dbReference type="UniPathway" id="UPA00031">
    <property type="reaction ID" value="UER00006"/>
</dbReference>
<dbReference type="InterPro" id="IPR045864">
    <property type="entry name" value="aa-tRNA-synth_II/BPL/LPL"/>
</dbReference>
<keyword evidence="13" id="KW-0808">Transferase</keyword>
<dbReference type="PIRSF" id="PIRSF001549">
    <property type="entry name" value="His-tRNA_synth"/>
    <property type="match status" value="1"/>
</dbReference>
<feature type="binding site" evidence="11">
    <location>
        <position position="344"/>
    </location>
    <ligand>
        <name>L-histidine</name>
        <dbReference type="ChEBI" id="CHEBI:57595"/>
    </ligand>
</feature>
<comment type="pathway">
    <text evidence="2 10">Amino-acid biosynthesis; L-histidine biosynthesis; L-histidine from 5-phospho-alpha-D-ribose 1-diphosphate: step 1/9.</text>
</comment>
<keyword evidence="8 10" id="KW-0368">Histidine biosynthesis</keyword>
<evidence type="ECO:0000259" key="12">
    <source>
        <dbReference type="PROSITE" id="PS50862"/>
    </source>
</evidence>
<comment type="similarity">
    <text evidence="3 10">Belongs to the class-II aminoacyl-tRNA synthetase family. HisZ subfamily.</text>
</comment>
<proteinExistence type="inferred from homology"/>
<sequence>MPGAKAARHRFRCRKTKWLRLCAGSSTRRRRTGSADVTLAETILSRFAAEGIGLAEVPILQPADPFLDMAGEDLRRRIFLTQSETGESLCLRPEFTIPVCLDHIARQAGTPRRYAYLGEVFRQQRDSGTEFLQAGIEDLGEADVAQADARSIADAWRLLRAALPNQSLAVTIGDQAVFESVLAALGLPRGWQMRLLRAFGSPAMLQAALADLANPPKRRSLGTSIARIVAARDVEALAGFVEARMNETGLSPAAGRSPTEIARRLIDKAELGAVRLADEAFEALRQFLSIRVPLSQAPAALQQFADEADLVLDTALEQFSRRAEAVGAEAVESDAVLYDASFGRPLDYYTGLVFEIRAENDARSLVGGGRYDRLLTMLGAADPIPGVGFSVWLDRVEALRGVTP</sequence>
<evidence type="ECO:0000313" key="14">
    <source>
        <dbReference type="Proteomes" id="UP000666240"/>
    </source>
</evidence>
<feature type="binding site" evidence="11">
    <location>
        <begin position="94"/>
        <end position="96"/>
    </location>
    <ligand>
        <name>L-histidine</name>
        <dbReference type="ChEBI" id="CHEBI:57595"/>
    </ligand>
</feature>
<evidence type="ECO:0000313" key="13">
    <source>
        <dbReference type="EMBL" id="MBP0438614.1"/>
    </source>
</evidence>
<accession>A0A8J7UJF1</accession>
<feature type="binding site" evidence="11">
    <location>
        <position position="137"/>
    </location>
    <ligand>
        <name>L-histidine</name>
        <dbReference type="ChEBI" id="CHEBI:57595"/>
    </ligand>
</feature>
<evidence type="ECO:0000256" key="3">
    <source>
        <dbReference type="ARBA" id="ARBA00005539"/>
    </source>
</evidence>
<comment type="miscellaneous">
    <text evidence="10">This function is generally fulfilled by the C-terminal part of HisG, which is missing in some bacteria such as this one.</text>
</comment>
<evidence type="ECO:0000256" key="4">
    <source>
        <dbReference type="ARBA" id="ARBA00011496"/>
    </source>
</evidence>
<evidence type="ECO:0000256" key="9">
    <source>
        <dbReference type="ARBA" id="ARBA00025246"/>
    </source>
</evidence>
<dbReference type="EMBL" id="JAGIYY010000002">
    <property type="protein sequence ID" value="MBP0438614.1"/>
    <property type="molecule type" value="Genomic_DNA"/>
</dbReference>
<dbReference type="InterPro" id="IPR004517">
    <property type="entry name" value="HisZ"/>
</dbReference>
<dbReference type="NCBIfam" id="NF008951">
    <property type="entry name" value="PRK12295.1-4"/>
    <property type="match status" value="1"/>
</dbReference>
<keyword evidence="14" id="KW-1185">Reference proteome</keyword>
<comment type="subunit">
    <text evidence="5">Homodimer.</text>
</comment>
<evidence type="ECO:0000256" key="10">
    <source>
        <dbReference type="HAMAP-Rule" id="MF_00125"/>
    </source>
</evidence>
<evidence type="ECO:0000256" key="2">
    <source>
        <dbReference type="ARBA" id="ARBA00004667"/>
    </source>
</evidence>